<evidence type="ECO:0000313" key="1">
    <source>
        <dbReference type="EMBL" id="WGL96196.1"/>
    </source>
</evidence>
<accession>A0AA95K1S4</accession>
<name>A0AA95K1S4_9GAMM</name>
<dbReference type="PROSITE" id="PS51257">
    <property type="entry name" value="PROKAR_LIPOPROTEIN"/>
    <property type="match status" value="1"/>
</dbReference>
<dbReference type="Proteomes" id="UP001177597">
    <property type="component" value="Chromosome"/>
</dbReference>
<proteinExistence type="predicted"/>
<sequence length="226" mass="25329">MHKEKFYVFILMLLFPAVGLAASCTMSNKKGFHLYGNNLCLSTLNYIDSIASQKQLNINSFRILDNKTVIFAANAKAGSFLMLATPNRFVKILAEIPNKDVKKNIESIRQVDVFLIKKDIYFLSSAWATSGAIHKITWNKIINAVNNIPITIDDIKFVTNGNSFYIIQSGKYQGYIIANKHKYRAGGGSYDIYVLVSPLGKEIKEIGLEKQSVNNFLSLSESDETL</sequence>
<protein>
    <recommendedName>
        <fullName evidence="3">Lipoprotein</fullName>
    </recommendedName>
</protein>
<evidence type="ECO:0008006" key="3">
    <source>
        <dbReference type="Google" id="ProtNLM"/>
    </source>
</evidence>
<reference evidence="1" key="1">
    <citation type="submission" date="2023-04" db="EMBL/GenBank/DDBJ databases">
        <title>Genome dynamics across the evolutionary transition to endosymbiosis.</title>
        <authorList>
            <person name="Siozios S."/>
            <person name="Nadal-Jimenez P."/>
            <person name="Azagi T."/>
            <person name="Sprong H."/>
            <person name="Frost C.L."/>
            <person name="Parratt S.R."/>
            <person name="Taylor G."/>
            <person name="Brettell L."/>
            <person name="Lew K.C."/>
            <person name="Croft L."/>
            <person name="King K.C."/>
            <person name="Brockhurst M.A."/>
            <person name="Hypsa V."/>
            <person name="Novakova E."/>
            <person name="Darby A.C."/>
            <person name="Hurst G.D.D."/>
        </authorList>
    </citation>
    <scope>NUCLEOTIDE SEQUENCE</scope>
    <source>
        <strain evidence="1">AIh</strain>
    </source>
</reference>
<evidence type="ECO:0000313" key="2">
    <source>
        <dbReference type="Proteomes" id="UP001177597"/>
    </source>
</evidence>
<organism evidence="1 2">
    <name type="scientific">Arsenophonus nasoniae</name>
    <name type="common">son-killer infecting Nasonia vitripennis</name>
    <dbReference type="NCBI Taxonomy" id="638"/>
    <lineage>
        <taxon>Bacteria</taxon>
        <taxon>Pseudomonadati</taxon>
        <taxon>Pseudomonadota</taxon>
        <taxon>Gammaproteobacteria</taxon>
        <taxon>Enterobacterales</taxon>
        <taxon>Morganellaceae</taxon>
        <taxon>Arsenophonus</taxon>
    </lineage>
</organism>
<dbReference type="EMBL" id="CP123498">
    <property type="protein sequence ID" value="WGL96196.1"/>
    <property type="molecule type" value="Genomic_DNA"/>
</dbReference>
<dbReference type="RefSeq" id="WP_280629753.1">
    <property type="nucleotide sequence ID" value="NZ_CP123498.1"/>
</dbReference>
<dbReference type="AlphaFoldDB" id="A0AA95K1S4"/>
<gene>
    <name evidence="1" type="ORF">QE207_06360</name>
</gene>